<keyword evidence="1" id="KW-0472">Membrane</keyword>
<feature type="transmembrane region" description="Helical" evidence="1">
    <location>
        <begin position="283"/>
        <end position="302"/>
    </location>
</feature>
<dbReference type="EMBL" id="UINC01000939">
    <property type="protein sequence ID" value="SUZ64640.1"/>
    <property type="molecule type" value="Genomic_DNA"/>
</dbReference>
<gene>
    <name evidence="3" type="ORF">METZ01_LOCUS17494</name>
</gene>
<protein>
    <recommendedName>
        <fullName evidence="2">Lnb N-terminal periplasmic domain-containing protein</fullName>
    </recommendedName>
</protein>
<proteinExistence type="predicted"/>
<feature type="domain" description="Lnb N-terminal periplasmic" evidence="2">
    <location>
        <begin position="49"/>
        <end position="185"/>
    </location>
</feature>
<dbReference type="InterPro" id="IPR025178">
    <property type="entry name" value="Lnb_N"/>
</dbReference>
<feature type="non-terminal residue" evidence="3">
    <location>
        <position position="1"/>
    </location>
</feature>
<reference evidence="3" key="1">
    <citation type="submission" date="2018-05" db="EMBL/GenBank/DDBJ databases">
        <authorList>
            <person name="Lanie J.A."/>
            <person name="Ng W.-L."/>
            <person name="Kazmierczak K.M."/>
            <person name="Andrzejewski T.M."/>
            <person name="Davidsen T.M."/>
            <person name="Wayne K.J."/>
            <person name="Tettelin H."/>
            <person name="Glass J.I."/>
            <person name="Rusch D."/>
            <person name="Podicherti R."/>
            <person name="Tsui H.-C.T."/>
            <person name="Winkler M.E."/>
        </authorList>
    </citation>
    <scope>NUCLEOTIDE SEQUENCE</scope>
</reference>
<evidence type="ECO:0000259" key="2">
    <source>
        <dbReference type="Pfam" id="PF13387"/>
    </source>
</evidence>
<organism evidence="3">
    <name type="scientific">marine metagenome</name>
    <dbReference type="NCBI Taxonomy" id="408172"/>
    <lineage>
        <taxon>unclassified sequences</taxon>
        <taxon>metagenomes</taxon>
        <taxon>ecological metagenomes</taxon>
    </lineage>
</organism>
<evidence type="ECO:0000256" key="1">
    <source>
        <dbReference type="SAM" id="Phobius"/>
    </source>
</evidence>
<sequence length="459" mass="53074">VSDRMIINGRMPAFGRSCLLLFFSVLYFLPSPALSQPPSEEIRPYQVPTDMSGVYFYLITVDVGDMIWDNFGHTALRVYDQNSDTDTVFNWGVFDVSGGIVPFSWNFFKGIMNYRVATSTPSQEFGMYRDQQRSVWQDKLNLTNPQKEILYRRLMWNLEPENVEYAYQYFFDNCTTKVRDYLDEALLGKVRREYTGVTEKTFREQVQSHYESVPLIAFSLDVLMNSNIDRAVTEWEDMYLPLQLRDRLLNVRSDVTQNGEQLMLLNDPQVIMEFPAPSIKTNGYVVSSLLLWTAVILLILSLKRMPRSYFAGYSRVSLRAPGISFRVLGMLGLLTAVFSGVYGAVMLGSWFVSDHIDTHHNFNLLLFWPTDLLGIPIALRWLFFCKPWQMTHNSAPFIHYYLFMHIAGMAIYTAIGLFGLTDQSIYDIAIYVLPGFFLYTLLIWFLGFEPVKPKDVLLL</sequence>
<feature type="transmembrane region" description="Helical" evidence="1">
    <location>
        <begin position="397"/>
        <end position="419"/>
    </location>
</feature>
<dbReference type="Pfam" id="PF13387">
    <property type="entry name" value="Lnb_N"/>
    <property type="match status" value="1"/>
</dbReference>
<keyword evidence="1" id="KW-0812">Transmembrane</keyword>
<evidence type="ECO:0000313" key="3">
    <source>
        <dbReference type="EMBL" id="SUZ64640.1"/>
    </source>
</evidence>
<keyword evidence="1" id="KW-1133">Transmembrane helix</keyword>
<feature type="transmembrane region" description="Helical" evidence="1">
    <location>
        <begin position="323"/>
        <end position="345"/>
    </location>
</feature>
<accession>A0A381PCH7</accession>
<name>A0A381PCH7_9ZZZZ</name>
<feature type="transmembrane region" description="Helical" evidence="1">
    <location>
        <begin position="365"/>
        <end position="385"/>
    </location>
</feature>
<feature type="transmembrane region" description="Helical" evidence="1">
    <location>
        <begin position="425"/>
        <end position="448"/>
    </location>
</feature>
<dbReference type="AlphaFoldDB" id="A0A381PCH7"/>